<dbReference type="RefSeq" id="WP_213372394.1">
    <property type="nucleotide sequence ID" value="NZ_BSFJ01000005.1"/>
</dbReference>
<organism evidence="2 3">
    <name type="scientific">Ancylobacter dichloromethanicus</name>
    <dbReference type="NCBI Taxonomy" id="518825"/>
    <lineage>
        <taxon>Bacteria</taxon>
        <taxon>Pseudomonadati</taxon>
        <taxon>Pseudomonadota</taxon>
        <taxon>Alphaproteobacteria</taxon>
        <taxon>Hyphomicrobiales</taxon>
        <taxon>Xanthobacteraceae</taxon>
        <taxon>Ancylobacter</taxon>
    </lineage>
</organism>
<dbReference type="Proteomes" id="UP001143370">
    <property type="component" value="Unassembled WGS sequence"/>
</dbReference>
<name>A0A9W6MYT8_9HYPH</name>
<accession>A0A9W6MYT8</accession>
<evidence type="ECO:0000313" key="2">
    <source>
        <dbReference type="EMBL" id="GLK71292.1"/>
    </source>
</evidence>
<sequence>MNQLVVISGCSGGGKSALLEELRVRGHAVVDEPGRRVVREQLAEGGVALPWVDMIAFASRAQDLARKDYLAAVRVPGRVFFDRGLIDAAAALEHFAQRPALRTCADSCRYHPLVFMVPPWREIFAGDPERRHGYFDAVAEFDRLMAAYRTLGYRIRLLPKLGVQARADIVLSELAS</sequence>
<evidence type="ECO:0000259" key="1">
    <source>
        <dbReference type="Pfam" id="PF13521"/>
    </source>
</evidence>
<reference evidence="2" key="2">
    <citation type="submission" date="2023-01" db="EMBL/GenBank/DDBJ databases">
        <authorList>
            <person name="Sun Q."/>
            <person name="Evtushenko L."/>
        </authorList>
    </citation>
    <scope>NUCLEOTIDE SEQUENCE</scope>
    <source>
        <strain evidence="2">VKM B-2484</strain>
    </source>
</reference>
<dbReference type="SUPFAM" id="SSF52540">
    <property type="entry name" value="P-loop containing nucleoside triphosphate hydrolases"/>
    <property type="match status" value="1"/>
</dbReference>
<dbReference type="InterPro" id="IPR027417">
    <property type="entry name" value="P-loop_NTPase"/>
</dbReference>
<proteinExistence type="predicted"/>
<dbReference type="EMBL" id="BSFJ01000005">
    <property type="protein sequence ID" value="GLK71292.1"/>
    <property type="molecule type" value="Genomic_DNA"/>
</dbReference>
<evidence type="ECO:0000313" key="3">
    <source>
        <dbReference type="Proteomes" id="UP001143370"/>
    </source>
</evidence>
<comment type="caution">
    <text evidence="2">The sequence shown here is derived from an EMBL/GenBank/DDBJ whole genome shotgun (WGS) entry which is preliminary data.</text>
</comment>
<dbReference type="Pfam" id="PF13521">
    <property type="entry name" value="AAA_28"/>
    <property type="match status" value="1"/>
</dbReference>
<feature type="domain" description="NadR/Ttd14 AAA" evidence="1">
    <location>
        <begin position="5"/>
        <end position="166"/>
    </location>
</feature>
<dbReference type="Gene3D" id="3.40.50.300">
    <property type="entry name" value="P-loop containing nucleotide triphosphate hydrolases"/>
    <property type="match status" value="1"/>
</dbReference>
<dbReference type="AlphaFoldDB" id="A0A9W6MYT8"/>
<protein>
    <submittedName>
        <fullName evidence="2">ATPase</fullName>
    </submittedName>
</protein>
<dbReference type="InterPro" id="IPR038727">
    <property type="entry name" value="NadR/Ttd14_AAA_dom"/>
</dbReference>
<reference evidence="2" key="1">
    <citation type="journal article" date="2014" name="Int. J. Syst. Evol. Microbiol.">
        <title>Complete genome sequence of Corynebacterium casei LMG S-19264T (=DSM 44701T), isolated from a smear-ripened cheese.</title>
        <authorList>
            <consortium name="US DOE Joint Genome Institute (JGI-PGF)"/>
            <person name="Walter F."/>
            <person name="Albersmeier A."/>
            <person name="Kalinowski J."/>
            <person name="Ruckert C."/>
        </authorList>
    </citation>
    <scope>NUCLEOTIDE SEQUENCE</scope>
    <source>
        <strain evidence="2">VKM B-2484</strain>
    </source>
</reference>
<gene>
    <name evidence="2" type="ORF">GCM10017643_14070</name>
</gene>
<keyword evidence="3" id="KW-1185">Reference proteome</keyword>